<dbReference type="InterPro" id="IPR016193">
    <property type="entry name" value="Cytidine_deaminase-like"/>
</dbReference>
<dbReference type="GO" id="GO:0004126">
    <property type="term" value="F:cytidine deaminase activity"/>
    <property type="evidence" value="ECO:0007669"/>
    <property type="project" value="UniProtKB-ARBA"/>
</dbReference>
<sequence length="129" mass="14403">MESTRMRPEIYKFGADKYDRDFHMLFPSITPSHLENLRKRSADAKTHAYCPYSNFRVGASLLTADGEFIEGANIENASYPVGICAERVALGKAVFGMTFNDAHAHAHADGVDRYKRFIALAITTDEDTP</sequence>
<dbReference type="SUPFAM" id="SSF53927">
    <property type="entry name" value="Cytidine deaminase-like"/>
    <property type="match status" value="1"/>
</dbReference>
<dbReference type="AlphaFoldDB" id="A0A2S4PTS3"/>
<organism evidence="3 4">
    <name type="scientific">Erysiphe pulchra</name>
    <dbReference type="NCBI Taxonomy" id="225359"/>
    <lineage>
        <taxon>Eukaryota</taxon>
        <taxon>Fungi</taxon>
        <taxon>Dikarya</taxon>
        <taxon>Ascomycota</taxon>
        <taxon>Pezizomycotina</taxon>
        <taxon>Leotiomycetes</taxon>
        <taxon>Erysiphales</taxon>
        <taxon>Erysiphaceae</taxon>
        <taxon>Erysiphe</taxon>
    </lineage>
</organism>
<feature type="domain" description="CMP/dCMP-type deaminase" evidence="2">
    <location>
        <begin position="32"/>
        <end position="129"/>
    </location>
</feature>
<dbReference type="OrthoDB" id="414540at2759"/>
<dbReference type="GO" id="GO:0005829">
    <property type="term" value="C:cytosol"/>
    <property type="evidence" value="ECO:0007669"/>
    <property type="project" value="TreeGrafter"/>
</dbReference>
<keyword evidence="4" id="KW-1185">Reference proteome</keyword>
<dbReference type="GO" id="GO:0055086">
    <property type="term" value="P:nucleobase-containing small molecule metabolic process"/>
    <property type="evidence" value="ECO:0007669"/>
    <property type="project" value="UniProtKB-ARBA"/>
</dbReference>
<dbReference type="Proteomes" id="UP000237438">
    <property type="component" value="Unassembled WGS sequence"/>
</dbReference>
<gene>
    <name evidence="3" type="ORF">EPUL_002380</name>
</gene>
<protein>
    <recommendedName>
        <fullName evidence="2">CMP/dCMP-type deaminase domain-containing protein</fullName>
    </recommendedName>
</protein>
<dbReference type="PANTHER" id="PTHR11644">
    <property type="entry name" value="CYTIDINE DEAMINASE"/>
    <property type="match status" value="1"/>
</dbReference>
<accession>A0A2S4PTS3</accession>
<dbReference type="Gene3D" id="3.40.140.10">
    <property type="entry name" value="Cytidine Deaminase, domain 2"/>
    <property type="match status" value="1"/>
</dbReference>
<name>A0A2S4PTS3_9PEZI</name>
<dbReference type="PANTHER" id="PTHR11644:SF2">
    <property type="entry name" value="CYTIDINE DEAMINASE"/>
    <property type="match status" value="1"/>
</dbReference>
<dbReference type="PROSITE" id="PS51747">
    <property type="entry name" value="CYT_DCMP_DEAMINASES_2"/>
    <property type="match status" value="1"/>
</dbReference>
<comment type="similarity">
    <text evidence="1">Belongs to the cytidine and deoxycytidylate deaminase family.</text>
</comment>
<dbReference type="Pfam" id="PF00383">
    <property type="entry name" value="dCMP_cyt_deam_1"/>
    <property type="match status" value="1"/>
</dbReference>
<dbReference type="InterPro" id="IPR002125">
    <property type="entry name" value="CMP_dCMP_dom"/>
</dbReference>
<evidence type="ECO:0000259" key="2">
    <source>
        <dbReference type="PROSITE" id="PS51747"/>
    </source>
</evidence>
<evidence type="ECO:0000313" key="3">
    <source>
        <dbReference type="EMBL" id="POS85445.1"/>
    </source>
</evidence>
<comment type="caution">
    <text evidence="3">The sequence shown here is derived from an EMBL/GenBank/DDBJ whole genome shotgun (WGS) entry which is preliminary data.</text>
</comment>
<reference evidence="3 4" key="1">
    <citation type="submission" date="2017-10" db="EMBL/GenBank/DDBJ databases">
        <title>Development of genomic resources for the powdery mildew, Erysiphe pulchra.</title>
        <authorList>
            <person name="Wadl P.A."/>
            <person name="Mack B.M."/>
            <person name="Moore G."/>
            <person name="Beltz S.B."/>
        </authorList>
    </citation>
    <scope>NUCLEOTIDE SEQUENCE [LARGE SCALE GENOMIC DNA]</scope>
    <source>
        <strain evidence="3">Cflorida</strain>
    </source>
</reference>
<feature type="non-terminal residue" evidence="3">
    <location>
        <position position="129"/>
    </location>
</feature>
<dbReference type="STRING" id="225359.A0A2S4PTS3"/>
<proteinExistence type="inferred from homology"/>
<dbReference type="GO" id="GO:0008270">
    <property type="term" value="F:zinc ion binding"/>
    <property type="evidence" value="ECO:0007669"/>
    <property type="project" value="TreeGrafter"/>
</dbReference>
<dbReference type="CDD" id="cd01283">
    <property type="entry name" value="cytidine_deaminase"/>
    <property type="match status" value="1"/>
</dbReference>
<evidence type="ECO:0000313" key="4">
    <source>
        <dbReference type="Proteomes" id="UP000237438"/>
    </source>
</evidence>
<dbReference type="EMBL" id="PEDP01000601">
    <property type="protein sequence ID" value="POS85445.1"/>
    <property type="molecule type" value="Genomic_DNA"/>
</dbReference>
<evidence type="ECO:0000256" key="1">
    <source>
        <dbReference type="ARBA" id="ARBA00006576"/>
    </source>
</evidence>
<dbReference type="GO" id="GO:0072527">
    <property type="term" value="P:pyrimidine-containing compound metabolic process"/>
    <property type="evidence" value="ECO:0007669"/>
    <property type="project" value="UniProtKB-ARBA"/>
</dbReference>
<dbReference type="InterPro" id="IPR050202">
    <property type="entry name" value="Cyt/Deoxycyt_deaminase"/>
</dbReference>